<dbReference type="Proteomes" id="UP000325161">
    <property type="component" value="Chromosome"/>
</dbReference>
<feature type="transmembrane region" description="Helical" evidence="9">
    <location>
        <begin position="12"/>
        <end position="30"/>
    </location>
</feature>
<evidence type="ECO:0000256" key="2">
    <source>
        <dbReference type="ARBA" id="ARBA00022448"/>
    </source>
</evidence>
<comment type="subcellular location">
    <subcellularLocation>
        <location evidence="1">Cell inner membrane</location>
        <topology evidence="1">Multi-pass membrane protein</topology>
    </subcellularLocation>
</comment>
<dbReference type="PANTHER" id="PTHR30574">
    <property type="entry name" value="INNER MEMBRANE PROTEIN YEDE"/>
    <property type="match status" value="1"/>
</dbReference>
<feature type="transmembrane region" description="Helical" evidence="9">
    <location>
        <begin position="350"/>
        <end position="371"/>
    </location>
</feature>
<evidence type="ECO:0000256" key="9">
    <source>
        <dbReference type="SAM" id="Phobius"/>
    </source>
</evidence>
<name>A0A5C0B9B9_9BURK</name>
<dbReference type="GO" id="GO:0005886">
    <property type="term" value="C:plasma membrane"/>
    <property type="evidence" value="ECO:0007669"/>
    <property type="project" value="UniProtKB-SubCell"/>
</dbReference>
<proteinExistence type="inferred from homology"/>
<keyword evidence="7 9" id="KW-0472">Membrane</keyword>
<dbReference type="AlphaFoldDB" id="A0A5C0B9B9"/>
<sequence>MVAPSSAPTPALALSTLIAAALAAMAWWLAARPDDGRALAFSVVAGALFGLVLQRSRFCFYCNARDFLERRDARGLIGIVVALIVGTIGYHAVFGAFLPIARAPGLPPGAHIGPVSWVLAAGALAFGLGTALSGSCISAHLYRLGEGAVGSVFALLGAVAGFALGFASWNTLYLSTIQAAPVVWLPHFLGYGGSLLVQVGLLVSAVAWLLRHHRRQADQTGAELAGLNQVPRLGALLFGARWPSYVGGLLVAAIGVVAYFRVAPLGVTAELGSLARTAAASQGWLPDRLEGLDSFAGCATVVKDALLSRNGVFVIGLVLASFASALIAGDFRPKWPSASESLRALGGGLLMGWGAMVALGCTVGTLLSGIMAGAVSGWVFAVVGGLGLVAGWWVRRRFS</sequence>
<feature type="transmembrane region" description="Helical" evidence="9">
    <location>
        <begin position="117"/>
        <end position="142"/>
    </location>
</feature>
<comment type="similarity">
    <text evidence="8">Belongs to the TsuA/YedE (TC 9.B.102) family.</text>
</comment>
<protein>
    <submittedName>
        <fullName evidence="10">YeeE/YedE family protein</fullName>
    </submittedName>
</protein>
<evidence type="ECO:0000313" key="11">
    <source>
        <dbReference type="Proteomes" id="UP000325161"/>
    </source>
</evidence>
<evidence type="ECO:0000256" key="4">
    <source>
        <dbReference type="ARBA" id="ARBA00022519"/>
    </source>
</evidence>
<accession>A0A5C0B9B9</accession>
<evidence type="ECO:0000256" key="1">
    <source>
        <dbReference type="ARBA" id="ARBA00004429"/>
    </source>
</evidence>
<dbReference type="EMBL" id="CP043046">
    <property type="protein sequence ID" value="QEI09547.1"/>
    <property type="molecule type" value="Genomic_DNA"/>
</dbReference>
<feature type="transmembrane region" description="Helical" evidence="9">
    <location>
        <begin position="189"/>
        <end position="210"/>
    </location>
</feature>
<keyword evidence="4" id="KW-0997">Cell inner membrane</keyword>
<dbReference type="OrthoDB" id="9794165at2"/>
<feature type="transmembrane region" description="Helical" evidence="9">
    <location>
        <begin position="377"/>
        <end position="394"/>
    </location>
</feature>
<feature type="transmembrane region" description="Helical" evidence="9">
    <location>
        <begin position="242"/>
        <end position="262"/>
    </location>
</feature>
<evidence type="ECO:0000256" key="6">
    <source>
        <dbReference type="ARBA" id="ARBA00022989"/>
    </source>
</evidence>
<evidence type="ECO:0000313" key="10">
    <source>
        <dbReference type="EMBL" id="QEI09547.1"/>
    </source>
</evidence>
<keyword evidence="6 9" id="KW-1133">Transmembrane helix</keyword>
<evidence type="ECO:0000256" key="7">
    <source>
        <dbReference type="ARBA" id="ARBA00023136"/>
    </source>
</evidence>
<gene>
    <name evidence="10" type="ORF">FXN63_24615</name>
</gene>
<evidence type="ECO:0000256" key="3">
    <source>
        <dbReference type="ARBA" id="ARBA00022475"/>
    </source>
</evidence>
<reference evidence="10 11" key="1">
    <citation type="submission" date="2019-08" db="EMBL/GenBank/DDBJ databases">
        <title>Amphibian skin-associated Pigmentiphaga: genome sequence and occurrence across geography and hosts.</title>
        <authorList>
            <person name="Bletz M.C."/>
            <person name="Bunk B."/>
            <person name="Sproeer C."/>
            <person name="Biwer P."/>
            <person name="Reiter S."/>
            <person name="Rabemananjara F.C.E."/>
            <person name="Schulz S."/>
            <person name="Overmann J."/>
            <person name="Vences M."/>
        </authorList>
    </citation>
    <scope>NUCLEOTIDE SEQUENCE [LARGE SCALE GENOMIC DNA]</scope>
    <source>
        <strain evidence="10 11">Mada1488</strain>
    </source>
</reference>
<feature type="transmembrane region" description="Helical" evidence="9">
    <location>
        <begin position="75"/>
        <end position="97"/>
    </location>
</feature>
<dbReference type="InterPro" id="IPR007272">
    <property type="entry name" value="Sulf_transp_TsuA/YedE"/>
</dbReference>
<evidence type="ECO:0000256" key="5">
    <source>
        <dbReference type="ARBA" id="ARBA00022692"/>
    </source>
</evidence>
<keyword evidence="3" id="KW-1003">Cell membrane</keyword>
<feature type="transmembrane region" description="Helical" evidence="9">
    <location>
        <begin position="36"/>
        <end position="54"/>
    </location>
</feature>
<dbReference type="PANTHER" id="PTHR30574:SF1">
    <property type="entry name" value="SULPHUR TRANSPORT DOMAIN-CONTAINING PROTEIN"/>
    <property type="match status" value="1"/>
</dbReference>
<organism evidence="10 11">
    <name type="scientific">Pigmentiphaga aceris</name>
    <dbReference type="NCBI Taxonomy" id="1940612"/>
    <lineage>
        <taxon>Bacteria</taxon>
        <taxon>Pseudomonadati</taxon>
        <taxon>Pseudomonadota</taxon>
        <taxon>Betaproteobacteria</taxon>
        <taxon>Burkholderiales</taxon>
        <taxon>Alcaligenaceae</taxon>
        <taxon>Pigmentiphaga</taxon>
    </lineage>
</organism>
<feature type="transmembrane region" description="Helical" evidence="9">
    <location>
        <begin position="311"/>
        <end position="329"/>
    </location>
</feature>
<keyword evidence="11" id="KW-1185">Reference proteome</keyword>
<dbReference type="KEGG" id="pacr:FXN63_24615"/>
<evidence type="ECO:0000256" key="8">
    <source>
        <dbReference type="ARBA" id="ARBA00035655"/>
    </source>
</evidence>
<keyword evidence="5 9" id="KW-0812">Transmembrane</keyword>
<feature type="transmembrane region" description="Helical" evidence="9">
    <location>
        <begin position="149"/>
        <end position="169"/>
    </location>
</feature>
<dbReference type="Pfam" id="PF04143">
    <property type="entry name" value="Sulf_transp"/>
    <property type="match status" value="1"/>
</dbReference>
<keyword evidence="2" id="KW-0813">Transport</keyword>